<gene>
    <name evidence="1" type="ORF">P7K49_012627</name>
</gene>
<protein>
    <submittedName>
        <fullName evidence="1">Uncharacterized protein</fullName>
    </submittedName>
</protein>
<dbReference type="EMBL" id="JASSZA010000006">
    <property type="protein sequence ID" value="KAK2107462.1"/>
    <property type="molecule type" value="Genomic_DNA"/>
</dbReference>
<accession>A0ABQ9VDL1</accession>
<name>A0ABQ9VDL1_SAGOE</name>
<reference evidence="1 2" key="1">
    <citation type="submission" date="2023-05" db="EMBL/GenBank/DDBJ databases">
        <title>B98-5 Cell Line De Novo Hybrid Assembly: An Optical Mapping Approach.</title>
        <authorList>
            <person name="Kananen K."/>
            <person name="Auerbach J.A."/>
            <person name="Kautto E."/>
            <person name="Blachly J.S."/>
        </authorList>
    </citation>
    <scope>NUCLEOTIDE SEQUENCE [LARGE SCALE GENOMIC DNA]</scope>
    <source>
        <strain evidence="1">B95-8</strain>
        <tissue evidence="1">Cell line</tissue>
    </source>
</reference>
<dbReference type="Proteomes" id="UP001266305">
    <property type="component" value="Unassembled WGS sequence"/>
</dbReference>
<evidence type="ECO:0000313" key="1">
    <source>
        <dbReference type="EMBL" id="KAK2107462.1"/>
    </source>
</evidence>
<keyword evidence="2" id="KW-1185">Reference proteome</keyword>
<evidence type="ECO:0000313" key="2">
    <source>
        <dbReference type="Proteomes" id="UP001266305"/>
    </source>
</evidence>
<dbReference type="PANTHER" id="PTHR37860:SF2">
    <property type="entry name" value="VITELLOGENIN DOMAIN-CONTAINING PROTEIN"/>
    <property type="match status" value="1"/>
</dbReference>
<sequence length="169" mass="17801">MGQPSCPPAYRLYNSSLPGDSCPDLQLPFAMKRRDVPRIERASEDGISISCDVPTGLCSLTVCLWHHGISASLLDTNDNETGTDLMLLDGSCDPHPGGAQPGLAGEQVHLPFLPLAEAPEGCSLQSPRRGRTPPSRLGNGFQVVSVSLGSGAQQALSPIYPGEWHGAEA</sequence>
<organism evidence="1 2">
    <name type="scientific">Saguinus oedipus</name>
    <name type="common">Cotton-top tamarin</name>
    <name type="synonym">Oedipomidas oedipus</name>
    <dbReference type="NCBI Taxonomy" id="9490"/>
    <lineage>
        <taxon>Eukaryota</taxon>
        <taxon>Metazoa</taxon>
        <taxon>Chordata</taxon>
        <taxon>Craniata</taxon>
        <taxon>Vertebrata</taxon>
        <taxon>Euteleostomi</taxon>
        <taxon>Mammalia</taxon>
        <taxon>Eutheria</taxon>
        <taxon>Euarchontoglires</taxon>
        <taxon>Primates</taxon>
        <taxon>Haplorrhini</taxon>
        <taxon>Platyrrhini</taxon>
        <taxon>Cebidae</taxon>
        <taxon>Callitrichinae</taxon>
        <taxon>Saguinus</taxon>
    </lineage>
</organism>
<dbReference type="PANTHER" id="PTHR37860">
    <property type="entry name" value="AGAP008810-PA"/>
    <property type="match status" value="1"/>
</dbReference>
<proteinExistence type="predicted"/>
<comment type="caution">
    <text evidence="1">The sequence shown here is derived from an EMBL/GenBank/DDBJ whole genome shotgun (WGS) entry which is preliminary data.</text>
</comment>